<dbReference type="Ensembl" id="ENSSLUT00000050470.1">
    <property type="protein sequence ID" value="ENSSLUP00000049003.1"/>
    <property type="gene ID" value="ENSSLUG00000021417.1"/>
</dbReference>
<sequence length="168" mass="19129">SARLSTSLSVEQWATYVERFEHFVTANEIEEDKKSAFLLSVMGAATYELLRSLVAPDKPGLKSYDDIVSVLQLHFSLKPIVIAERFRCTERLNTEAIQKRLLTEPALTFQKAVEVAVAMEMVAKEMHQLSNALKVNVLSLTSQQCYKCVRFQRLGNTHCPSCEEEWRC</sequence>
<reference evidence="1" key="1">
    <citation type="submission" date="2025-08" db="UniProtKB">
        <authorList>
            <consortium name="Ensembl"/>
        </authorList>
    </citation>
    <scope>IDENTIFICATION</scope>
</reference>
<dbReference type="GeneTree" id="ENSGT00940000165756"/>
<reference evidence="1" key="2">
    <citation type="submission" date="2025-09" db="UniProtKB">
        <authorList>
            <consortium name="Ensembl"/>
        </authorList>
    </citation>
    <scope>IDENTIFICATION</scope>
</reference>
<dbReference type="Proteomes" id="UP000694568">
    <property type="component" value="Unplaced"/>
</dbReference>
<name>A0A8D0A2F8_SANLU</name>
<keyword evidence="2" id="KW-1185">Reference proteome</keyword>
<evidence type="ECO:0000313" key="1">
    <source>
        <dbReference type="Ensembl" id="ENSSLUP00000049003.1"/>
    </source>
</evidence>
<accession>A0A8D0A2F8</accession>
<proteinExistence type="predicted"/>
<evidence type="ECO:0000313" key="2">
    <source>
        <dbReference type="Proteomes" id="UP000694568"/>
    </source>
</evidence>
<dbReference type="AlphaFoldDB" id="A0A8D0A2F8"/>
<protein>
    <submittedName>
        <fullName evidence="1">Uncharacterized protein</fullName>
    </submittedName>
</protein>
<organism evidence="1 2">
    <name type="scientific">Sander lucioperca</name>
    <name type="common">Pike-perch</name>
    <name type="synonym">Perca lucioperca</name>
    <dbReference type="NCBI Taxonomy" id="283035"/>
    <lineage>
        <taxon>Eukaryota</taxon>
        <taxon>Metazoa</taxon>
        <taxon>Chordata</taxon>
        <taxon>Craniata</taxon>
        <taxon>Vertebrata</taxon>
        <taxon>Euteleostomi</taxon>
        <taxon>Actinopterygii</taxon>
        <taxon>Neopterygii</taxon>
        <taxon>Teleostei</taxon>
        <taxon>Neoteleostei</taxon>
        <taxon>Acanthomorphata</taxon>
        <taxon>Eupercaria</taxon>
        <taxon>Perciformes</taxon>
        <taxon>Percoidei</taxon>
        <taxon>Percidae</taxon>
        <taxon>Luciopercinae</taxon>
        <taxon>Sander</taxon>
    </lineage>
</organism>